<dbReference type="EMBL" id="JAWJWF010000002">
    <property type="protein sequence ID" value="KAK6637695.1"/>
    <property type="molecule type" value="Genomic_DNA"/>
</dbReference>
<name>A0ABR1B9F9_POLSC</name>
<sequence>MSKKTKLAQDFDEEVSWNGGLEKLVEAHLQEKGIPSPQGNKHKLLEQTYSLDESLKLSVRPDLVH</sequence>
<dbReference type="Proteomes" id="UP001359485">
    <property type="component" value="Unassembled WGS sequence"/>
</dbReference>
<accession>A0ABR1B9F9</accession>
<keyword evidence="2" id="KW-1185">Reference proteome</keyword>
<organism evidence="1 2">
    <name type="scientific">Polyplax serrata</name>
    <name type="common">Common mouse louse</name>
    <dbReference type="NCBI Taxonomy" id="468196"/>
    <lineage>
        <taxon>Eukaryota</taxon>
        <taxon>Metazoa</taxon>
        <taxon>Ecdysozoa</taxon>
        <taxon>Arthropoda</taxon>
        <taxon>Hexapoda</taxon>
        <taxon>Insecta</taxon>
        <taxon>Pterygota</taxon>
        <taxon>Neoptera</taxon>
        <taxon>Paraneoptera</taxon>
        <taxon>Psocodea</taxon>
        <taxon>Troctomorpha</taxon>
        <taxon>Phthiraptera</taxon>
        <taxon>Anoplura</taxon>
        <taxon>Polyplacidae</taxon>
        <taxon>Polyplax</taxon>
    </lineage>
</organism>
<comment type="caution">
    <text evidence="1">The sequence shown here is derived from an EMBL/GenBank/DDBJ whole genome shotgun (WGS) entry which is preliminary data.</text>
</comment>
<reference evidence="1 2" key="1">
    <citation type="submission" date="2023-09" db="EMBL/GenBank/DDBJ databases">
        <title>Genomes of two closely related lineages of the louse Polyplax serrata with different host specificities.</title>
        <authorList>
            <person name="Martinu J."/>
            <person name="Tarabai H."/>
            <person name="Stefka J."/>
            <person name="Hypsa V."/>
        </authorList>
    </citation>
    <scope>NUCLEOTIDE SEQUENCE [LARGE SCALE GENOMIC DNA]</scope>
    <source>
        <strain evidence="1">98ZLc_SE</strain>
    </source>
</reference>
<evidence type="ECO:0000313" key="1">
    <source>
        <dbReference type="EMBL" id="KAK6637695.1"/>
    </source>
</evidence>
<evidence type="ECO:0000313" key="2">
    <source>
        <dbReference type="Proteomes" id="UP001359485"/>
    </source>
</evidence>
<protein>
    <submittedName>
        <fullName evidence="1">Uncharacterized protein</fullName>
    </submittedName>
</protein>
<gene>
    <name evidence="1" type="ORF">RUM44_008117</name>
</gene>
<proteinExistence type="predicted"/>